<accession>A0ABR7ER98</accession>
<dbReference type="EMBL" id="JACOOY010000001">
    <property type="protein sequence ID" value="MBC5663857.1"/>
    <property type="molecule type" value="Genomic_DNA"/>
</dbReference>
<gene>
    <name evidence="2" type="ORF">H8S07_00955</name>
</gene>
<name>A0ABR7ER98_9FIRM</name>
<evidence type="ECO:0000256" key="1">
    <source>
        <dbReference type="SAM" id="Phobius"/>
    </source>
</evidence>
<sequence length="144" mass="16122">MSSKTKIIVLHMREIIYTVVFAVLALILILLLFFMFGPKKEEKKTSGQTYTPGTYSSSLTLNNTDLEVEVTVDSSKISSIRFTNLSESVTAMYPLIQPTLEEIADQVYEKQSLENISYSKDNPYTSQIIINAIQEALEKAAASK</sequence>
<proteinExistence type="predicted"/>
<reference evidence="2 3" key="1">
    <citation type="submission" date="2020-08" db="EMBL/GenBank/DDBJ databases">
        <title>Genome public.</title>
        <authorList>
            <person name="Liu C."/>
            <person name="Sun Q."/>
        </authorList>
    </citation>
    <scope>NUCLEOTIDE SEQUENCE [LARGE SCALE GENOMIC DNA]</scope>
    <source>
        <strain evidence="2 3">NSJ-36</strain>
    </source>
</reference>
<dbReference type="RefSeq" id="WP_021861562.1">
    <property type="nucleotide sequence ID" value="NZ_JACOOY010000001.1"/>
</dbReference>
<keyword evidence="3" id="KW-1185">Reference proteome</keyword>
<organism evidence="2 3">
    <name type="scientific">Dorea hominis</name>
    <dbReference type="NCBI Taxonomy" id="2763040"/>
    <lineage>
        <taxon>Bacteria</taxon>
        <taxon>Bacillati</taxon>
        <taxon>Bacillota</taxon>
        <taxon>Clostridia</taxon>
        <taxon>Lachnospirales</taxon>
        <taxon>Lachnospiraceae</taxon>
        <taxon>Dorea</taxon>
    </lineage>
</organism>
<evidence type="ECO:0000313" key="2">
    <source>
        <dbReference type="EMBL" id="MBC5663857.1"/>
    </source>
</evidence>
<evidence type="ECO:0000313" key="3">
    <source>
        <dbReference type="Proteomes" id="UP000647235"/>
    </source>
</evidence>
<protein>
    <recommendedName>
        <fullName evidence="4">FMN-binding domain-containing protein</fullName>
    </recommendedName>
</protein>
<comment type="caution">
    <text evidence="2">The sequence shown here is derived from an EMBL/GenBank/DDBJ whole genome shotgun (WGS) entry which is preliminary data.</text>
</comment>
<dbReference type="Proteomes" id="UP000647235">
    <property type="component" value="Unassembled WGS sequence"/>
</dbReference>
<keyword evidence="1" id="KW-1133">Transmembrane helix</keyword>
<evidence type="ECO:0008006" key="4">
    <source>
        <dbReference type="Google" id="ProtNLM"/>
    </source>
</evidence>
<feature type="transmembrane region" description="Helical" evidence="1">
    <location>
        <begin position="15"/>
        <end position="36"/>
    </location>
</feature>
<keyword evidence="1" id="KW-0472">Membrane</keyword>
<keyword evidence="1" id="KW-0812">Transmembrane</keyword>